<dbReference type="GO" id="GO:0051723">
    <property type="term" value="F:protein methylesterase activity"/>
    <property type="evidence" value="ECO:0007669"/>
    <property type="project" value="UniProtKB-EC"/>
</dbReference>
<reference evidence="10" key="1">
    <citation type="submission" date="2012-12" db="EMBL/GenBank/DDBJ databases">
        <authorList>
            <person name="Hellsten U."/>
            <person name="Grimwood J."/>
            <person name="Chapman J.A."/>
            <person name="Shapiro H."/>
            <person name="Aerts A."/>
            <person name="Otillar R.P."/>
            <person name="Terry A.Y."/>
            <person name="Boore J.L."/>
            <person name="Simakov O."/>
            <person name="Marletaz F."/>
            <person name="Cho S.-J."/>
            <person name="Edsinger-Gonzales E."/>
            <person name="Havlak P."/>
            <person name="Kuo D.-H."/>
            <person name="Larsson T."/>
            <person name="Lv J."/>
            <person name="Arendt D."/>
            <person name="Savage R."/>
            <person name="Osoegawa K."/>
            <person name="de Jong P."/>
            <person name="Lindberg D.R."/>
            <person name="Seaver E.C."/>
            <person name="Weisblat D.A."/>
            <person name="Putnam N.H."/>
            <person name="Grigoriev I.V."/>
            <person name="Rokhsar D.S."/>
        </authorList>
    </citation>
    <scope>NUCLEOTIDE SEQUENCE</scope>
</reference>
<comment type="similarity">
    <text evidence="1 5">Belongs to the AB hydrolase superfamily.</text>
</comment>
<dbReference type="InParanoid" id="T1G281"/>
<dbReference type="FunCoup" id="T1G281">
    <property type="interactions" value="2279"/>
</dbReference>
<dbReference type="Proteomes" id="UP000015101">
    <property type="component" value="Unassembled WGS sequence"/>
</dbReference>
<dbReference type="CTD" id="20215179"/>
<name>T1G281_HELRO</name>
<proteinExistence type="inferred from homology"/>
<dbReference type="OMA" id="VMVCHHG"/>
<dbReference type="InterPro" id="IPR029058">
    <property type="entry name" value="AB_hydrolase_fold"/>
</dbReference>
<evidence type="ECO:0000256" key="1">
    <source>
        <dbReference type="ARBA" id="ARBA00008645"/>
    </source>
</evidence>
<evidence type="ECO:0000256" key="3">
    <source>
        <dbReference type="ARBA" id="ARBA00022801"/>
    </source>
</evidence>
<comment type="function">
    <text evidence="5">Demethylates proteins that have been reversibly carboxymethylated.</text>
</comment>
<dbReference type="RefSeq" id="XP_009013730.1">
    <property type="nucleotide sequence ID" value="XM_009015482.1"/>
</dbReference>
<dbReference type="PANTHER" id="PTHR14189:SF0">
    <property type="entry name" value="PROTEIN PHOSPHATASE METHYLESTERASE 1"/>
    <property type="match status" value="1"/>
</dbReference>
<evidence type="ECO:0000313" key="10">
    <source>
        <dbReference type="Proteomes" id="UP000015101"/>
    </source>
</evidence>
<dbReference type="EMBL" id="KB096134">
    <property type="protein sequence ID" value="ESO07941.1"/>
    <property type="molecule type" value="Genomic_DNA"/>
</dbReference>
<dbReference type="OrthoDB" id="194865at2759"/>
<dbReference type="eggNOG" id="KOG2564">
    <property type="taxonomic scope" value="Eukaryota"/>
</dbReference>
<evidence type="ECO:0000256" key="4">
    <source>
        <dbReference type="ARBA" id="ARBA00049203"/>
    </source>
</evidence>
<evidence type="ECO:0000259" key="7">
    <source>
        <dbReference type="Pfam" id="PF12697"/>
    </source>
</evidence>
<accession>T1G281</accession>
<evidence type="ECO:0000313" key="9">
    <source>
        <dbReference type="EnsemblMetazoa" id="HelroP75640"/>
    </source>
</evidence>
<organism evidence="9 10">
    <name type="scientific">Helobdella robusta</name>
    <name type="common">Californian leech</name>
    <dbReference type="NCBI Taxonomy" id="6412"/>
    <lineage>
        <taxon>Eukaryota</taxon>
        <taxon>Metazoa</taxon>
        <taxon>Spiralia</taxon>
        <taxon>Lophotrochozoa</taxon>
        <taxon>Annelida</taxon>
        <taxon>Clitellata</taxon>
        <taxon>Hirudinea</taxon>
        <taxon>Rhynchobdellida</taxon>
        <taxon>Glossiphoniidae</taxon>
        <taxon>Helobdella</taxon>
    </lineage>
</organism>
<feature type="active site" evidence="6">
    <location>
        <position position="142"/>
    </location>
</feature>
<dbReference type="SUPFAM" id="SSF53474">
    <property type="entry name" value="alpha/beta-Hydrolases"/>
    <property type="match status" value="1"/>
</dbReference>
<evidence type="ECO:0000256" key="6">
    <source>
        <dbReference type="PIRSR" id="PIRSR022950-1"/>
    </source>
</evidence>
<feature type="active site" evidence="6">
    <location>
        <position position="167"/>
    </location>
</feature>
<evidence type="ECO:0000313" key="8">
    <source>
        <dbReference type="EMBL" id="ESO07941.1"/>
    </source>
</evidence>
<reference evidence="9" key="3">
    <citation type="submission" date="2015-06" db="UniProtKB">
        <authorList>
            <consortium name="EnsemblMetazoa"/>
        </authorList>
    </citation>
    <scope>IDENTIFICATION</scope>
</reference>
<gene>
    <name evidence="9" type="primary">20215179</name>
    <name evidence="8" type="ORF">HELRODRAFT_75640</name>
</gene>
<dbReference type="AlphaFoldDB" id="T1G281"/>
<dbReference type="Gene3D" id="3.40.50.1820">
    <property type="entry name" value="alpha/beta hydrolase"/>
    <property type="match status" value="1"/>
</dbReference>
<dbReference type="PANTHER" id="PTHR14189">
    <property type="entry name" value="PROTEIN PHOSPHATASE METHYLESTERASE-1 RELATED"/>
    <property type="match status" value="1"/>
</dbReference>
<reference evidence="8 10" key="2">
    <citation type="journal article" date="2013" name="Nature">
        <title>Insights into bilaterian evolution from three spiralian genomes.</title>
        <authorList>
            <person name="Simakov O."/>
            <person name="Marletaz F."/>
            <person name="Cho S.J."/>
            <person name="Edsinger-Gonzales E."/>
            <person name="Havlak P."/>
            <person name="Hellsten U."/>
            <person name="Kuo D.H."/>
            <person name="Larsson T."/>
            <person name="Lv J."/>
            <person name="Arendt D."/>
            <person name="Savage R."/>
            <person name="Osoegawa K."/>
            <person name="de Jong P."/>
            <person name="Grimwood J."/>
            <person name="Chapman J.A."/>
            <person name="Shapiro H."/>
            <person name="Aerts A."/>
            <person name="Otillar R.P."/>
            <person name="Terry A.Y."/>
            <person name="Boore J.L."/>
            <person name="Grigoriev I.V."/>
            <person name="Lindberg D.R."/>
            <person name="Seaver E.C."/>
            <person name="Weisblat D.A."/>
            <person name="Putnam N.H."/>
            <person name="Rokhsar D.S."/>
        </authorList>
    </citation>
    <scope>NUCLEOTIDE SEQUENCE</scope>
</reference>
<dbReference type="InterPro" id="IPR016812">
    <property type="entry name" value="PPase_methylesterase_euk"/>
</dbReference>
<evidence type="ECO:0000256" key="5">
    <source>
        <dbReference type="PIRNR" id="PIRNR022950"/>
    </source>
</evidence>
<sequence length="363" mass="40413">QKFIHLLIAPRPPGPFKVSSGSGSRNSRRDFTLSSWENYYDDCRDLKIDDDIFRVYLSGSSGPVCFFLHGGGFSALSWAVLSVNLLESVTCRCVAMDFRGHGDTHTSNEADLSADVMANDVGRVVYALYGEDIPPIVLIGHSMGGAIAVHVAYKQTVSYLVGLIVIDVVEGTAMEALSGMQTFLRNRPSTFDSIESAVEYCCKTGQIRNIESAKVSVIGQLKSSEVIIHKSDVIAEEEEEDEDVMSRRPQKHRHHLDDDAKYCWRIDLTTTEPYWKGGWFEGLSTMFLACKPPKMLLLAGVDRLDKDLTIGQMQGCKFQLELLPQCGHAVHEDCPDKVAERLSSFLIRYKLAQPTSTNHSKIR</sequence>
<dbReference type="EC" id="3.1.1.-" evidence="5"/>
<evidence type="ECO:0000256" key="2">
    <source>
        <dbReference type="ARBA" id="ARBA00022487"/>
    </source>
</evidence>
<dbReference type="Pfam" id="PF12697">
    <property type="entry name" value="Abhydrolase_6"/>
    <property type="match status" value="1"/>
</dbReference>
<dbReference type="EnsemblMetazoa" id="HelroT75640">
    <property type="protein sequence ID" value="HelroP75640"/>
    <property type="gene ID" value="HelroG75640"/>
</dbReference>
<comment type="catalytic activity">
    <reaction evidence="4">
        <text>[phosphatase 2A protein]-C-terminal L-leucine methyl ester + H2O = [phosphatase 2A protein]-C-terminal L-leucine + methanol + H(+)</text>
        <dbReference type="Rhea" id="RHEA:48548"/>
        <dbReference type="Rhea" id="RHEA-COMP:12134"/>
        <dbReference type="Rhea" id="RHEA-COMP:12135"/>
        <dbReference type="ChEBI" id="CHEBI:15377"/>
        <dbReference type="ChEBI" id="CHEBI:15378"/>
        <dbReference type="ChEBI" id="CHEBI:17790"/>
        <dbReference type="ChEBI" id="CHEBI:90516"/>
        <dbReference type="ChEBI" id="CHEBI:90517"/>
        <dbReference type="EC" id="3.1.1.89"/>
    </reaction>
</comment>
<dbReference type="GeneID" id="20215179"/>
<keyword evidence="2 5" id="KW-0719">Serine esterase</keyword>
<protein>
    <recommendedName>
        <fullName evidence="5">Protein phosphatase methylesterase 1</fullName>
        <shortName evidence="5">PME-1</shortName>
        <ecNumber evidence="5">3.1.1.-</ecNumber>
    </recommendedName>
</protein>
<keyword evidence="10" id="KW-1185">Reference proteome</keyword>
<dbReference type="InterPro" id="IPR000073">
    <property type="entry name" value="AB_hydrolase_1"/>
</dbReference>
<keyword evidence="3 5" id="KW-0378">Hydrolase</keyword>
<dbReference type="PIRSF" id="PIRSF022950">
    <property type="entry name" value="PPase_methylesterase_euk"/>
    <property type="match status" value="1"/>
</dbReference>
<dbReference type="EMBL" id="AMQM01003337">
    <property type="status" value="NOT_ANNOTATED_CDS"/>
    <property type="molecule type" value="Genomic_DNA"/>
</dbReference>
<dbReference type="KEGG" id="hro:HELRODRAFT_75640"/>
<feature type="domain" description="AB hydrolase-1" evidence="7">
    <location>
        <begin position="66"/>
        <end position="340"/>
    </location>
</feature>
<dbReference type="HOGENOM" id="CLU_024818_0_1_1"/>
<feature type="active site" evidence="6">
    <location>
        <position position="328"/>
    </location>
</feature>
<dbReference type="STRING" id="6412.T1G281"/>